<feature type="region of interest" description="Disordered" evidence="1">
    <location>
        <begin position="1"/>
        <end position="52"/>
    </location>
</feature>
<evidence type="ECO:0000313" key="3">
    <source>
        <dbReference type="Proteomes" id="UP001498771"/>
    </source>
</evidence>
<dbReference type="RefSeq" id="XP_064771643.1">
    <property type="nucleotide sequence ID" value="XM_064911944.1"/>
</dbReference>
<dbReference type="GeneID" id="90037456"/>
<organism evidence="2 3">
    <name type="scientific">Myxozyma melibiosi</name>
    <dbReference type="NCBI Taxonomy" id="54550"/>
    <lineage>
        <taxon>Eukaryota</taxon>
        <taxon>Fungi</taxon>
        <taxon>Dikarya</taxon>
        <taxon>Ascomycota</taxon>
        <taxon>Saccharomycotina</taxon>
        <taxon>Lipomycetes</taxon>
        <taxon>Lipomycetales</taxon>
        <taxon>Lipomycetaceae</taxon>
        <taxon>Myxozyma</taxon>
    </lineage>
</organism>
<gene>
    <name evidence="2" type="ORF">BZA70DRAFT_274209</name>
</gene>
<dbReference type="Proteomes" id="UP001498771">
    <property type="component" value="Unassembled WGS sequence"/>
</dbReference>
<dbReference type="EMBL" id="JBBJBU010000001">
    <property type="protein sequence ID" value="KAK7208610.1"/>
    <property type="molecule type" value="Genomic_DNA"/>
</dbReference>
<dbReference type="InterPro" id="IPR013226">
    <property type="entry name" value="Pal1"/>
</dbReference>
<proteinExistence type="predicted"/>
<protein>
    <submittedName>
        <fullName evidence="2">Uncharacterized protein</fullName>
    </submittedName>
</protein>
<feature type="compositionally biased region" description="Pro residues" evidence="1">
    <location>
        <begin position="20"/>
        <end position="48"/>
    </location>
</feature>
<dbReference type="Pfam" id="PF08316">
    <property type="entry name" value="Pal1"/>
    <property type="match status" value="1"/>
</dbReference>
<evidence type="ECO:0000256" key="1">
    <source>
        <dbReference type="SAM" id="MobiDB-lite"/>
    </source>
</evidence>
<sequence>MLSQKKSIEALARYLRSQAPSPPSPRSPPSPPSAPSPPSPPSLKPKPAPIDTVDGLDCSFGGSYHHEGPFEATLAYRNSNTRYPPLVAAGPIDLSEILHECTNRDPAFGLIRVRPSDEGYEDNDTMSELKSFQHPSVLGCWPGEEFASAGCILTSQITGDDSDSESDDDEQPLLPSTPFSLRSSISGRFYKYFYRCRTSVRIMRRRARVCCSRYRGRHHHSRLW</sequence>
<name>A0ABR1FFH6_9ASCO</name>
<accession>A0ABR1FFH6</accession>
<feature type="compositionally biased region" description="Acidic residues" evidence="1">
    <location>
        <begin position="160"/>
        <end position="171"/>
    </location>
</feature>
<comment type="caution">
    <text evidence="2">The sequence shown here is derived from an EMBL/GenBank/DDBJ whole genome shotgun (WGS) entry which is preliminary data.</text>
</comment>
<feature type="region of interest" description="Disordered" evidence="1">
    <location>
        <begin position="158"/>
        <end position="177"/>
    </location>
</feature>
<evidence type="ECO:0000313" key="2">
    <source>
        <dbReference type="EMBL" id="KAK7208610.1"/>
    </source>
</evidence>
<keyword evidence="3" id="KW-1185">Reference proteome</keyword>
<reference evidence="2 3" key="1">
    <citation type="submission" date="2024-03" db="EMBL/GenBank/DDBJ databases">
        <title>Genome-scale model development and genomic sequencing of the oleaginous clade Lipomyces.</title>
        <authorList>
            <consortium name="Lawrence Berkeley National Laboratory"/>
            <person name="Czajka J.J."/>
            <person name="Han Y."/>
            <person name="Kim J."/>
            <person name="Mondo S.J."/>
            <person name="Hofstad B.A."/>
            <person name="Robles A."/>
            <person name="Haridas S."/>
            <person name="Riley R."/>
            <person name="LaButti K."/>
            <person name="Pangilinan J."/>
            <person name="Andreopoulos W."/>
            <person name="Lipzen A."/>
            <person name="Yan J."/>
            <person name="Wang M."/>
            <person name="Ng V."/>
            <person name="Grigoriev I.V."/>
            <person name="Spatafora J.W."/>
            <person name="Magnuson J.K."/>
            <person name="Baker S.E."/>
            <person name="Pomraning K.R."/>
        </authorList>
    </citation>
    <scope>NUCLEOTIDE SEQUENCE [LARGE SCALE GENOMIC DNA]</scope>
    <source>
        <strain evidence="2 3">Phaff 52-87</strain>
    </source>
</reference>